<comment type="catalytic activity">
    <reaction evidence="6">
        <text>N(2)-formyl-N(1)-(5-phospho-beta-D-ribosyl)glycinamide + L-glutamine + ATP + H2O = 2-formamido-N(1)-(5-O-phospho-beta-D-ribosyl)acetamidine + L-glutamate + ADP + phosphate + H(+)</text>
        <dbReference type="Rhea" id="RHEA:17129"/>
        <dbReference type="ChEBI" id="CHEBI:15377"/>
        <dbReference type="ChEBI" id="CHEBI:15378"/>
        <dbReference type="ChEBI" id="CHEBI:29985"/>
        <dbReference type="ChEBI" id="CHEBI:30616"/>
        <dbReference type="ChEBI" id="CHEBI:43474"/>
        <dbReference type="ChEBI" id="CHEBI:58359"/>
        <dbReference type="ChEBI" id="CHEBI:147286"/>
        <dbReference type="ChEBI" id="CHEBI:147287"/>
        <dbReference type="ChEBI" id="CHEBI:456216"/>
        <dbReference type="EC" id="6.3.5.3"/>
    </reaction>
</comment>
<dbReference type="InterPro" id="IPR036604">
    <property type="entry name" value="PurS-like_sf"/>
</dbReference>
<dbReference type="AlphaFoldDB" id="A0A1J0AAU8"/>
<dbReference type="HAMAP" id="MF_01926">
    <property type="entry name" value="PurS"/>
    <property type="match status" value="1"/>
</dbReference>
<accession>A0A1J0AAU8</accession>
<dbReference type="STRING" id="1188229.GlitD10_0740"/>
<dbReference type="GO" id="GO:0005737">
    <property type="term" value="C:cytoplasm"/>
    <property type="evidence" value="ECO:0007669"/>
    <property type="project" value="UniProtKB-SubCell"/>
</dbReference>
<dbReference type="Pfam" id="PF02700">
    <property type="entry name" value="PurS"/>
    <property type="match status" value="1"/>
</dbReference>
<keyword evidence="8" id="KW-1185">Reference proteome</keyword>
<keyword evidence="3 6" id="KW-0547">Nucleotide-binding</keyword>
<comment type="pathway">
    <text evidence="6">Purine metabolism; IMP biosynthesis via de novo pathway; 5-amino-1-(5-phospho-D-ribosyl)imidazole from N(2)-formyl-N(1)-(5-phospho-D-ribosyl)glycinamide: step 1/2.</text>
</comment>
<evidence type="ECO:0000256" key="3">
    <source>
        <dbReference type="ARBA" id="ARBA00022741"/>
    </source>
</evidence>
<dbReference type="PANTHER" id="PTHR34696:SF1">
    <property type="entry name" value="PHOSPHORIBOSYLFORMYLGLYCINAMIDINE SYNTHASE SUBUNIT PURS"/>
    <property type="match status" value="1"/>
</dbReference>
<evidence type="ECO:0000256" key="5">
    <source>
        <dbReference type="ARBA" id="ARBA00022840"/>
    </source>
</evidence>
<evidence type="ECO:0000256" key="6">
    <source>
        <dbReference type="HAMAP-Rule" id="MF_01926"/>
    </source>
</evidence>
<sequence>MTAYRAEIFITLKPSVLDPAGTAITKGLQQQQYPGVQEVRIGKYIELTLTAADASTAHAQVEQMCQEVLTNPVIETYRFTLEAGR</sequence>
<dbReference type="EMBL" id="CP017675">
    <property type="protein sequence ID" value="APB33054.1"/>
    <property type="molecule type" value="Genomic_DNA"/>
</dbReference>
<reference evidence="7 8" key="1">
    <citation type="submission" date="2016-10" db="EMBL/GenBank/DDBJ databases">
        <title>Description of Gloeomargarita lithophora gen. nov., sp. nov., a thylakoid-bearing basal-branching cyanobacterium with intracellular carbonates, and proposal for Gloeomargaritales ord. nov.</title>
        <authorList>
            <person name="Moreira D."/>
            <person name="Tavera R."/>
            <person name="Benzerara K."/>
            <person name="Skouri-Panet F."/>
            <person name="Couradeau E."/>
            <person name="Gerard E."/>
            <person name="Loussert C."/>
            <person name="Novelo E."/>
            <person name="Zivanovic Y."/>
            <person name="Lopez-Garcia P."/>
        </authorList>
    </citation>
    <scope>NUCLEOTIDE SEQUENCE [LARGE SCALE GENOMIC DNA]</scope>
    <source>
        <strain evidence="7 8">D10</strain>
    </source>
</reference>
<keyword evidence="2 6" id="KW-0436">Ligase</keyword>
<evidence type="ECO:0000256" key="2">
    <source>
        <dbReference type="ARBA" id="ARBA00022598"/>
    </source>
</evidence>
<comment type="similarity">
    <text evidence="6">Belongs to the PurS family.</text>
</comment>
<dbReference type="RefSeq" id="WP_071453712.1">
    <property type="nucleotide sequence ID" value="NZ_CP017675.1"/>
</dbReference>
<dbReference type="SUPFAM" id="SSF82697">
    <property type="entry name" value="PurS-like"/>
    <property type="match status" value="1"/>
</dbReference>
<keyword evidence="5 6" id="KW-0067">ATP-binding</keyword>
<dbReference type="GO" id="GO:0006189">
    <property type="term" value="P:'de novo' IMP biosynthetic process"/>
    <property type="evidence" value="ECO:0007669"/>
    <property type="project" value="UniProtKB-UniRule"/>
</dbReference>
<dbReference type="NCBIfam" id="NF004630">
    <property type="entry name" value="PRK05974.1"/>
    <property type="match status" value="1"/>
</dbReference>
<comment type="function">
    <text evidence="6">Part of the phosphoribosylformylglycinamidine synthase complex involved in the purines biosynthetic pathway. Catalyzes the ATP-dependent conversion of formylglycinamide ribonucleotide (FGAR) and glutamine to yield formylglycinamidine ribonucleotide (FGAM) and glutamate. The FGAM synthase complex is composed of three subunits. PurQ produces an ammonia molecule by converting glutamine to glutamate. PurL transfers the ammonia molecule to FGAR to form FGAM in an ATP-dependent manner. PurS interacts with PurQ and PurL and is thought to assist in the transfer of the ammonia molecule from PurQ to PurL.</text>
</comment>
<comment type="subcellular location">
    <subcellularLocation>
        <location evidence="6">Cytoplasm</location>
    </subcellularLocation>
</comment>
<keyword evidence="1 6" id="KW-0963">Cytoplasm</keyword>
<dbReference type="EC" id="6.3.5.3" evidence="6"/>
<evidence type="ECO:0000313" key="7">
    <source>
        <dbReference type="EMBL" id="APB33054.1"/>
    </source>
</evidence>
<dbReference type="InterPro" id="IPR003850">
    <property type="entry name" value="PurS"/>
</dbReference>
<dbReference type="GO" id="GO:0004642">
    <property type="term" value="F:phosphoribosylformylglycinamidine synthase activity"/>
    <property type="evidence" value="ECO:0007669"/>
    <property type="project" value="UniProtKB-UniRule"/>
</dbReference>
<dbReference type="OrthoDB" id="9799101at2"/>
<proteinExistence type="inferred from homology"/>
<comment type="subunit">
    <text evidence="6">Part of the FGAM synthase complex composed of 1 PurL, 1 PurQ and 2 PurS subunits.</text>
</comment>
<dbReference type="Gene3D" id="3.30.1280.10">
    <property type="entry name" value="Phosphoribosylformylglycinamidine synthase subunit PurS"/>
    <property type="match status" value="1"/>
</dbReference>
<gene>
    <name evidence="7" type="primary">purL-2</name>
    <name evidence="6" type="synonym">purS</name>
    <name evidence="7" type="ORF">GlitD10_0740</name>
</gene>
<dbReference type="NCBIfam" id="TIGR00302">
    <property type="entry name" value="phosphoribosylformylglycinamidine synthase subunit PurS"/>
    <property type="match status" value="1"/>
</dbReference>
<dbReference type="GO" id="GO:0005524">
    <property type="term" value="F:ATP binding"/>
    <property type="evidence" value="ECO:0007669"/>
    <property type="project" value="UniProtKB-UniRule"/>
</dbReference>
<name>A0A1J0AAU8_9CYAN</name>
<evidence type="ECO:0000313" key="8">
    <source>
        <dbReference type="Proteomes" id="UP000180235"/>
    </source>
</evidence>
<dbReference type="Proteomes" id="UP000180235">
    <property type="component" value="Chromosome"/>
</dbReference>
<evidence type="ECO:0000256" key="4">
    <source>
        <dbReference type="ARBA" id="ARBA00022755"/>
    </source>
</evidence>
<keyword evidence="4 6" id="KW-0658">Purine biosynthesis</keyword>
<evidence type="ECO:0000256" key="1">
    <source>
        <dbReference type="ARBA" id="ARBA00022490"/>
    </source>
</evidence>
<protein>
    <recommendedName>
        <fullName evidence="6">Phosphoribosylformylglycinamidine synthase subunit PurS</fullName>
        <shortName evidence="6">FGAM synthase</shortName>
        <ecNumber evidence="6">6.3.5.3</ecNumber>
    </recommendedName>
    <alternativeName>
        <fullName evidence="6">Formylglycinamide ribonucleotide amidotransferase subunit III</fullName>
        <shortName evidence="6">FGAR amidotransferase III</shortName>
        <shortName evidence="6">FGAR-AT III</shortName>
    </alternativeName>
    <alternativeName>
        <fullName evidence="6">Phosphoribosylformylglycinamidine synthase subunit III</fullName>
    </alternativeName>
</protein>
<dbReference type="UniPathway" id="UPA00074">
    <property type="reaction ID" value="UER00128"/>
</dbReference>
<dbReference type="KEGG" id="glt:GlitD10_0740"/>
<dbReference type="PANTHER" id="PTHR34696">
    <property type="entry name" value="PHOSPHORIBOSYLFORMYLGLYCINAMIDINE SYNTHASE SUBUNIT PURS"/>
    <property type="match status" value="1"/>
</dbReference>
<organism evidence="7 8">
    <name type="scientific">Gloeomargarita lithophora Alchichica-D10</name>
    <dbReference type="NCBI Taxonomy" id="1188229"/>
    <lineage>
        <taxon>Bacteria</taxon>
        <taxon>Bacillati</taxon>
        <taxon>Cyanobacteriota</taxon>
        <taxon>Cyanophyceae</taxon>
        <taxon>Gloeomargaritales</taxon>
        <taxon>Gloeomargaritaceae</taxon>
        <taxon>Gloeomargarita</taxon>
    </lineage>
</organism>